<name>A0AAV5VIX1_9BILA</name>
<protein>
    <submittedName>
        <fullName evidence="2">Uncharacterized protein</fullName>
    </submittedName>
</protein>
<sequence>EDEEDDGPPPLKKVARTSASGGTILWKTATGGAPKQLAFKKIGTGLPNRPVSVQRAVPKILNPANGSPAPTNLATALAGLLPQPTFSASPTTSVFPKRHVILKPGMPSSATYSSSPSTSHLVRRRVDRVTNEICNDCVKALPPLRRSLGRLESRMDAVTSMVKSIVNRHSQQNITMARPATTVIPRGHSSVAPSASSPSFNGNRVIGKPTTMRFVPVGTKNASGASAPIRKFVTDKSTRLEPRSFMHRMISRGLLTYRFPVMTTEEYYNQAPTVIKAHSLKQVQQVMADLIASGLYKKSDPSVDAMDPECIFEKETELSKLSRLSQYDVSSADFLAGCFDD</sequence>
<evidence type="ECO:0000313" key="2">
    <source>
        <dbReference type="EMBL" id="GMT19293.1"/>
    </source>
</evidence>
<feature type="non-terminal residue" evidence="2">
    <location>
        <position position="1"/>
    </location>
</feature>
<evidence type="ECO:0000313" key="3">
    <source>
        <dbReference type="Proteomes" id="UP001432322"/>
    </source>
</evidence>
<dbReference type="AlphaFoldDB" id="A0AAV5VIX1"/>
<gene>
    <name evidence="2" type="ORF">PFISCL1PPCAC_10590</name>
</gene>
<dbReference type="Proteomes" id="UP001432322">
    <property type="component" value="Unassembled WGS sequence"/>
</dbReference>
<proteinExistence type="predicted"/>
<dbReference type="EMBL" id="BTSY01000003">
    <property type="protein sequence ID" value="GMT19293.1"/>
    <property type="molecule type" value="Genomic_DNA"/>
</dbReference>
<feature type="compositionally biased region" description="Low complexity" evidence="1">
    <location>
        <begin position="189"/>
        <end position="199"/>
    </location>
</feature>
<keyword evidence="3" id="KW-1185">Reference proteome</keyword>
<accession>A0AAV5VIX1</accession>
<reference evidence="2" key="1">
    <citation type="submission" date="2023-10" db="EMBL/GenBank/DDBJ databases">
        <title>Genome assembly of Pristionchus species.</title>
        <authorList>
            <person name="Yoshida K."/>
            <person name="Sommer R.J."/>
        </authorList>
    </citation>
    <scope>NUCLEOTIDE SEQUENCE</scope>
    <source>
        <strain evidence="2">RS5133</strain>
    </source>
</reference>
<organism evidence="2 3">
    <name type="scientific">Pristionchus fissidentatus</name>
    <dbReference type="NCBI Taxonomy" id="1538716"/>
    <lineage>
        <taxon>Eukaryota</taxon>
        <taxon>Metazoa</taxon>
        <taxon>Ecdysozoa</taxon>
        <taxon>Nematoda</taxon>
        <taxon>Chromadorea</taxon>
        <taxon>Rhabditida</taxon>
        <taxon>Rhabditina</taxon>
        <taxon>Diplogasteromorpha</taxon>
        <taxon>Diplogasteroidea</taxon>
        <taxon>Neodiplogasteridae</taxon>
        <taxon>Pristionchus</taxon>
    </lineage>
</organism>
<evidence type="ECO:0000256" key="1">
    <source>
        <dbReference type="SAM" id="MobiDB-lite"/>
    </source>
</evidence>
<feature type="region of interest" description="Disordered" evidence="1">
    <location>
        <begin position="186"/>
        <end position="205"/>
    </location>
</feature>
<comment type="caution">
    <text evidence="2">The sequence shown here is derived from an EMBL/GenBank/DDBJ whole genome shotgun (WGS) entry which is preliminary data.</text>
</comment>